<protein>
    <submittedName>
        <fullName evidence="2">Macrophage infectivity potentiator-related protein</fullName>
    </submittedName>
</protein>
<dbReference type="Pfam" id="PF02627">
    <property type="entry name" value="CMD"/>
    <property type="match status" value="1"/>
</dbReference>
<dbReference type="InterPro" id="IPR029032">
    <property type="entry name" value="AhpD-like"/>
</dbReference>
<gene>
    <name evidence="2" type="ORF">MNBD_NITROSPINAE05-216</name>
</gene>
<proteinExistence type="predicted"/>
<organism evidence="2">
    <name type="scientific">hydrothermal vent metagenome</name>
    <dbReference type="NCBI Taxonomy" id="652676"/>
    <lineage>
        <taxon>unclassified sequences</taxon>
        <taxon>metagenomes</taxon>
        <taxon>ecological metagenomes</taxon>
    </lineage>
</organism>
<dbReference type="EMBL" id="UOGG01000097">
    <property type="protein sequence ID" value="VAX30065.1"/>
    <property type="molecule type" value="Genomic_DNA"/>
</dbReference>
<sequence length="188" mass="20401">MEFTVHTKETAPLDSQKVLDEVVETYGFLPNLFGVLAEAPMGARAYLDLNNTFAQTSLSPTEAQVVLLAISYENGCDYCMAAHTVVAGMQNVPDDVVQALRDGLPIADSKLEALRALTASIVKTRGYPTPEALKAFVDVGYGQAQVIEILIGVAIKIFTNYLNHMAHTPLDQAFKAAEWKKPINVSDS</sequence>
<accession>A0A3B1DEB8</accession>
<feature type="domain" description="Carboxymuconolactone decarboxylase-like" evidence="1">
    <location>
        <begin position="47"/>
        <end position="108"/>
    </location>
</feature>
<evidence type="ECO:0000259" key="1">
    <source>
        <dbReference type="Pfam" id="PF02627"/>
    </source>
</evidence>
<dbReference type="InterPro" id="IPR003779">
    <property type="entry name" value="CMD-like"/>
</dbReference>
<reference evidence="2" key="1">
    <citation type="submission" date="2018-06" db="EMBL/GenBank/DDBJ databases">
        <authorList>
            <person name="Zhirakovskaya E."/>
        </authorList>
    </citation>
    <scope>NUCLEOTIDE SEQUENCE</scope>
</reference>
<dbReference type="SUPFAM" id="SSF69118">
    <property type="entry name" value="AhpD-like"/>
    <property type="match status" value="1"/>
</dbReference>
<dbReference type="Gene3D" id="1.20.1290.10">
    <property type="entry name" value="AhpD-like"/>
    <property type="match status" value="1"/>
</dbReference>
<dbReference type="GO" id="GO:0051920">
    <property type="term" value="F:peroxiredoxin activity"/>
    <property type="evidence" value="ECO:0007669"/>
    <property type="project" value="InterPro"/>
</dbReference>
<evidence type="ECO:0000313" key="2">
    <source>
        <dbReference type="EMBL" id="VAX30065.1"/>
    </source>
</evidence>
<dbReference type="AlphaFoldDB" id="A0A3B1DEB8"/>
<name>A0A3B1DEB8_9ZZZZ</name>
<dbReference type="PANTHER" id="PTHR35446:SF3">
    <property type="entry name" value="CMD DOMAIN-CONTAINING PROTEIN"/>
    <property type="match status" value="1"/>
</dbReference>
<dbReference type="PANTHER" id="PTHR35446">
    <property type="entry name" value="SI:CH211-175M2.5"/>
    <property type="match status" value="1"/>
</dbReference>